<organism evidence="9 10">
    <name type="scientific">Blochmanniella vafra (strain BVAF)</name>
    <dbReference type="NCBI Taxonomy" id="859654"/>
    <lineage>
        <taxon>Bacteria</taxon>
        <taxon>Pseudomonadati</taxon>
        <taxon>Pseudomonadota</taxon>
        <taxon>Gammaproteobacteria</taxon>
        <taxon>Enterobacterales</taxon>
        <taxon>Enterobacteriaceae</taxon>
        <taxon>ant endosymbionts</taxon>
        <taxon>Candidatus Blochmanniella</taxon>
    </lineage>
</organism>
<keyword evidence="7" id="KW-0479">Metal-binding</keyword>
<dbReference type="GO" id="GO:0006730">
    <property type="term" value="P:one-carbon metabolic process"/>
    <property type="evidence" value="ECO:0007669"/>
    <property type="project" value="UniProtKB-UniRule"/>
</dbReference>
<dbReference type="InterPro" id="IPR001474">
    <property type="entry name" value="GTP_CycHdrlase_I"/>
</dbReference>
<dbReference type="NCBIfam" id="NF006824">
    <property type="entry name" value="PRK09347.1-1"/>
    <property type="match status" value="1"/>
</dbReference>
<keyword evidence="7" id="KW-0862">Zinc</keyword>
<dbReference type="OrthoDB" id="9801207at2"/>
<reference evidence="9 10" key="1">
    <citation type="journal article" date="2010" name="BMC Genomics">
        <title>Unprecedented loss of ammonia assimilation capability in a urease-encoding bacterial mutualist.</title>
        <authorList>
            <person name="Williams L.E."/>
            <person name="Wernegreen J.J."/>
        </authorList>
    </citation>
    <scope>NUCLEOTIDE SEQUENCE [LARGE SCALE GENOMIC DNA]</scope>
    <source>
        <strain evidence="9 10">BVAF</strain>
    </source>
</reference>
<dbReference type="GO" id="GO:0003934">
    <property type="term" value="F:GTP cyclohydrolase I activity"/>
    <property type="evidence" value="ECO:0007669"/>
    <property type="project" value="UniProtKB-UniRule"/>
</dbReference>
<dbReference type="PROSITE" id="PS00860">
    <property type="entry name" value="GTP_CYCLOHYDROL_1_2"/>
    <property type="match status" value="1"/>
</dbReference>
<dbReference type="GO" id="GO:0006729">
    <property type="term" value="P:tetrahydrobiopterin biosynthetic process"/>
    <property type="evidence" value="ECO:0007669"/>
    <property type="project" value="TreeGrafter"/>
</dbReference>
<comment type="subunit">
    <text evidence="4">Toroid-shaped homodecamer, composed of two pentamers of five dimers.</text>
</comment>
<dbReference type="STRING" id="859654.BVAF_473"/>
<feature type="binding site" evidence="7">
    <location>
        <position position="180"/>
    </location>
    <ligand>
        <name>Zn(2+)</name>
        <dbReference type="ChEBI" id="CHEBI:29105"/>
    </ligand>
</feature>
<dbReference type="FunFam" id="3.30.1130.10:FF:000001">
    <property type="entry name" value="GTP cyclohydrolase 1"/>
    <property type="match status" value="1"/>
</dbReference>
<gene>
    <name evidence="7 9" type="primary">folE</name>
    <name evidence="9" type="ordered locus">BVAF_473</name>
</gene>
<dbReference type="Proteomes" id="UP000007464">
    <property type="component" value="Chromosome"/>
</dbReference>
<dbReference type="InterPro" id="IPR043133">
    <property type="entry name" value="GTP-CH-I_C/QueF"/>
</dbReference>
<dbReference type="GO" id="GO:0008270">
    <property type="term" value="F:zinc ion binding"/>
    <property type="evidence" value="ECO:0007669"/>
    <property type="project" value="UniProtKB-UniRule"/>
</dbReference>
<dbReference type="UniPathway" id="UPA00848">
    <property type="reaction ID" value="UER00151"/>
</dbReference>
<comment type="pathway">
    <text evidence="2 7">Cofactor biosynthesis; 7,8-dihydroneopterin triphosphate biosynthesis; 7,8-dihydroneopterin triphosphate from GTP: step 1/1.</text>
</comment>
<keyword evidence="5 7" id="KW-0554">One-carbon metabolism</keyword>
<dbReference type="Pfam" id="PF01227">
    <property type="entry name" value="GTP_cyclohydroI"/>
    <property type="match status" value="1"/>
</dbReference>
<dbReference type="KEGG" id="bva:BVAF_473"/>
<dbReference type="InterPro" id="IPR043134">
    <property type="entry name" value="GTP-CH-I_N"/>
</dbReference>
<dbReference type="GO" id="GO:0046654">
    <property type="term" value="P:tetrahydrofolate biosynthetic process"/>
    <property type="evidence" value="ECO:0007669"/>
    <property type="project" value="UniProtKB-UniRule"/>
</dbReference>
<dbReference type="AlphaFoldDB" id="E8Q735"/>
<evidence type="ECO:0000256" key="1">
    <source>
        <dbReference type="ARBA" id="ARBA00001052"/>
    </source>
</evidence>
<dbReference type="InterPro" id="IPR018234">
    <property type="entry name" value="GTP_CycHdrlase_I_CS"/>
</dbReference>
<feature type="binding site" evidence="7">
    <location>
        <position position="109"/>
    </location>
    <ligand>
        <name>Zn(2+)</name>
        <dbReference type="ChEBI" id="CHEBI:29105"/>
    </ligand>
</feature>
<evidence type="ECO:0000259" key="8">
    <source>
        <dbReference type="Pfam" id="PF01227"/>
    </source>
</evidence>
<evidence type="ECO:0000256" key="2">
    <source>
        <dbReference type="ARBA" id="ARBA00005080"/>
    </source>
</evidence>
<evidence type="ECO:0000256" key="3">
    <source>
        <dbReference type="ARBA" id="ARBA00008085"/>
    </source>
</evidence>
<sequence length="221" mass="25300">MSTLTQEALLVRDALLIQGLENPVIELDIDNRIRMNQIEDHMAAIMYLLKLNLNNDSLFHTPKRIAKMYVEEIFSGLDYSNFPKISVIKNTMKINEMITVRNINITSICEHHFIIFNGKATVSYIPENSVIGLSKINKIVQFFSKRPQLQERLTQQIFLALQTLLNTNNVAIFIDAVHYCVKARGIHDITSTTNTTALGGLFKSNENIRREFIHTITYTNS</sequence>
<dbReference type="SUPFAM" id="SSF55620">
    <property type="entry name" value="Tetrahydrobiopterin biosynthesis enzymes-like"/>
    <property type="match status" value="1"/>
</dbReference>
<comment type="catalytic activity">
    <reaction evidence="1 7">
        <text>GTP + H2O = 7,8-dihydroneopterin 3'-triphosphate + formate + H(+)</text>
        <dbReference type="Rhea" id="RHEA:17473"/>
        <dbReference type="ChEBI" id="CHEBI:15377"/>
        <dbReference type="ChEBI" id="CHEBI:15378"/>
        <dbReference type="ChEBI" id="CHEBI:15740"/>
        <dbReference type="ChEBI" id="CHEBI:37565"/>
        <dbReference type="ChEBI" id="CHEBI:58462"/>
        <dbReference type="EC" id="3.5.4.16"/>
    </reaction>
</comment>
<proteinExistence type="inferred from homology"/>
<dbReference type="NCBIfam" id="TIGR00063">
    <property type="entry name" value="folE"/>
    <property type="match status" value="1"/>
</dbReference>
<evidence type="ECO:0000313" key="10">
    <source>
        <dbReference type="Proteomes" id="UP000007464"/>
    </source>
</evidence>
<protein>
    <recommendedName>
        <fullName evidence="7">GTP cyclohydrolase 1</fullName>
        <ecNumber evidence="7">3.5.4.16</ecNumber>
    </recommendedName>
    <alternativeName>
        <fullName evidence="7">GTP cyclohydrolase I</fullName>
        <shortName evidence="7">GTP-CH-I</shortName>
    </alternativeName>
</protein>
<keyword evidence="7" id="KW-0342">GTP-binding</keyword>
<keyword evidence="7" id="KW-0547">Nucleotide-binding</keyword>
<evidence type="ECO:0000256" key="5">
    <source>
        <dbReference type="ARBA" id="ARBA00022563"/>
    </source>
</evidence>
<dbReference type="InterPro" id="IPR020602">
    <property type="entry name" value="GTP_CycHdrlase_I_dom"/>
</dbReference>
<dbReference type="NCBIfam" id="NF006826">
    <property type="entry name" value="PRK09347.1-3"/>
    <property type="match status" value="1"/>
</dbReference>
<dbReference type="HOGENOM" id="CLU_049768_3_2_6"/>
<dbReference type="HAMAP" id="MF_00223">
    <property type="entry name" value="FolE"/>
    <property type="match status" value="1"/>
</dbReference>
<dbReference type="RefSeq" id="WP_013516784.1">
    <property type="nucleotide sequence ID" value="NC_014909.2"/>
</dbReference>
<dbReference type="GO" id="GO:0005525">
    <property type="term" value="F:GTP binding"/>
    <property type="evidence" value="ECO:0007669"/>
    <property type="project" value="UniProtKB-KW"/>
</dbReference>
<dbReference type="EMBL" id="CP002189">
    <property type="protein sequence ID" value="ADV33859.1"/>
    <property type="molecule type" value="Genomic_DNA"/>
</dbReference>
<keyword evidence="6 7" id="KW-0378">Hydrolase</keyword>
<name>E8Q735_BLOVB</name>
<feature type="domain" description="GTP cyclohydrolase I" evidence="8">
    <location>
        <begin position="38"/>
        <end position="216"/>
    </location>
</feature>
<evidence type="ECO:0000256" key="4">
    <source>
        <dbReference type="ARBA" id="ARBA00011857"/>
    </source>
</evidence>
<dbReference type="PROSITE" id="PS00859">
    <property type="entry name" value="GTP_CYCLOHYDROL_1_1"/>
    <property type="match status" value="1"/>
</dbReference>
<evidence type="ECO:0000256" key="6">
    <source>
        <dbReference type="ARBA" id="ARBA00022801"/>
    </source>
</evidence>
<evidence type="ECO:0000256" key="7">
    <source>
        <dbReference type="HAMAP-Rule" id="MF_00223"/>
    </source>
</evidence>
<keyword evidence="10" id="KW-1185">Reference proteome</keyword>
<evidence type="ECO:0000313" key="9">
    <source>
        <dbReference type="EMBL" id="ADV33859.1"/>
    </source>
</evidence>
<dbReference type="PANTHER" id="PTHR11109:SF7">
    <property type="entry name" value="GTP CYCLOHYDROLASE 1"/>
    <property type="match status" value="1"/>
</dbReference>
<dbReference type="Gene3D" id="3.30.1130.10">
    <property type="match status" value="1"/>
</dbReference>
<feature type="binding site" evidence="7">
    <location>
        <position position="112"/>
    </location>
    <ligand>
        <name>Zn(2+)</name>
        <dbReference type="ChEBI" id="CHEBI:29105"/>
    </ligand>
</feature>
<accession>E8Q735</accession>
<dbReference type="PANTHER" id="PTHR11109">
    <property type="entry name" value="GTP CYCLOHYDROLASE I"/>
    <property type="match status" value="1"/>
</dbReference>
<comment type="similarity">
    <text evidence="3 7">Belongs to the GTP cyclohydrolase I family.</text>
</comment>
<dbReference type="GO" id="GO:0005737">
    <property type="term" value="C:cytoplasm"/>
    <property type="evidence" value="ECO:0007669"/>
    <property type="project" value="TreeGrafter"/>
</dbReference>
<comment type="subunit">
    <text evidence="7">Homopolymer.</text>
</comment>
<dbReference type="Gene3D" id="1.10.286.10">
    <property type="match status" value="1"/>
</dbReference>
<dbReference type="EC" id="3.5.4.16" evidence="7"/>